<reference evidence="2" key="2">
    <citation type="journal article" date="2008" name="Nucleic Acids Res.">
        <title>The rice annotation project database (RAP-DB): 2008 update.</title>
        <authorList>
            <consortium name="The rice annotation project (RAP)"/>
        </authorList>
    </citation>
    <scope>GENOME REANNOTATION</scope>
    <source>
        <strain evidence="2">cv. Nipponbare</strain>
    </source>
</reference>
<reference evidence="2" key="1">
    <citation type="journal article" date="2005" name="Nature">
        <title>The map-based sequence of the rice genome.</title>
        <authorList>
            <consortium name="International rice genome sequencing project (IRGSP)"/>
            <person name="Matsumoto T."/>
            <person name="Wu J."/>
            <person name="Kanamori H."/>
            <person name="Katayose Y."/>
            <person name="Fujisawa M."/>
            <person name="Namiki N."/>
            <person name="Mizuno H."/>
            <person name="Yamamoto K."/>
            <person name="Antonio B.A."/>
            <person name="Baba T."/>
            <person name="Sakata K."/>
            <person name="Nagamura Y."/>
            <person name="Aoki H."/>
            <person name="Arikawa K."/>
            <person name="Arita K."/>
            <person name="Bito T."/>
            <person name="Chiden Y."/>
            <person name="Fujitsuka N."/>
            <person name="Fukunaka R."/>
            <person name="Hamada M."/>
            <person name="Harada C."/>
            <person name="Hayashi A."/>
            <person name="Hijishita S."/>
            <person name="Honda M."/>
            <person name="Hosokawa S."/>
            <person name="Ichikawa Y."/>
            <person name="Idonuma A."/>
            <person name="Iijima M."/>
            <person name="Ikeda M."/>
            <person name="Ikeno M."/>
            <person name="Ito K."/>
            <person name="Ito S."/>
            <person name="Ito T."/>
            <person name="Ito Y."/>
            <person name="Ito Y."/>
            <person name="Iwabuchi A."/>
            <person name="Kamiya K."/>
            <person name="Karasawa W."/>
            <person name="Kurita K."/>
            <person name="Katagiri S."/>
            <person name="Kikuta A."/>
            <person name="Kobayashi H."/>
            <person name="Kobayashi N."/>
            <person name="Machita K."/>
            <person name="Maehara T."/>
            <person name="Masukawa M."/>
            <person name="Mizubayashi T."/>
            <person name="Mukai Y."/>
            <person name="Nagasaki H."/>
            <person name="Nagata Y."/>
            <person name="Naito S."/>
            <person name="Nakashima M."/>
            <person name="Nakama Y."/>
            <person name="Nakamichi Y."/>
            <person name="Nakamura M."/>
            <person name="Meguro A."/>
            <person name="Negishi M."/>
            <person name="Ohta I."/>
            <person name="Ohta T."/>
            <person name="Okamoto M."/>
            <person name="Ono N."/>
            <person name="Saji S."/>
            <person name="Sakaguchi M."/>
            <person name="Sakai K."/>
            <person name="Shibata M."/>
            <person name="Shimokawa T."/>
            <person name="Song J."/>
            <person name="Takazaki Y."/>
            <person name="Terasawa K."/>
            <person name="Tsugane M."/>
            <person name="Tsuji K."/>
            <person name="Ueda S."/>
            <person name="Waki K."/>
            <person name="Yamagata H."/>
            <person name="Yamamoto M."/>
            <person name="Yamamoto S."/>
            <person name="Yamane H."/>
            <person name="Yoshiki S."/>
            <person name="Yoshihara R."/>
            <person name="Yukawa K."/>
            <person name="Zhong H."/>
            <person name="Yano M."/>
            <person name="Yuan Q."/>
            <person name="Ouyang S."/>
            <person name="Liu J."/>
            <person name="Jones K.M."/>
            <person name="Gansberger K."/>
            <person name="Moffat K."/>
            <person name="Hill J."/>
            <person name="Bera J."/>
            <person name="Fadrosh D."/>
            <person name="Jin S."/>
            <person name="Johri S."/>
            <person name="Kim M."/>
            <person name="Overton L."/>
            <person name="Reardon M."/>
            <person name="Tsitrin T."/>
            <person name="Vuong H."/>
            <person name="Weaver B."/>
            <person name="Ciecko A."/>
            <person name="Tallon L."/>
            <person name="Jackson J."/>
            <person name="Pai G."/>
            <person name="Aken S.V."/>
            <person name="Utterback T."/>
            <person name="Reidmuller S."/>
            <person name="Feldblyum T."/>
            <person name="Hsiao J."/>
            <person name="Zismann V."/>
            <person name="Iobst S."/>
            <person name="de Vazeille A.R."/>
            <person name="Buell C.R."/>
            <person name="Ying K."/>
            <person name="Li Y."/>
            <person name="Lu T."/>
            <person name="Huang Y."/>
            <person name="Zhao Q."/>
            <person name="Feng Q."/>
            <person name="Zhang L."/>
            <person name="Zhu J."/>
            <person name="Weng Q."/>
            <person name="Mu J."/>
            <person name="Lu Y."/>
            <person name="Fan D."/>
            <person name="Liu Y."/>
            <person name="Guan J."/>
            <person name="Zhang Y."/>
            <person name="Yu S."/>
            <person name="Liu X."/>
            <person name="Zhang Y."/>
            <person name="Hong G."/>
            <person name="Han B."/>
            <person name="Choisne N."/>
            <person name="Demange N."/>
            <person name="Orjeda G."/>
            <person name="Samain S."/>
            <person name="Cattolico L."/>
            <person name="Pelletier E."/>
            <person name="Couloux A."/>
            <person name="Segurens B."/>
            <person name="Wincker P."/>
            <person name="D'Hont A."/>
            <person name="Scarpelli C."/>
            <person name="Weissenbach J."/>
            <person name="Salanoubat M."/>
            <person name="Quetier F."/>
            <person name="Yu Y."/>
            <person name="Kim H.R."/>
            <person name="Rambo T."/>
            <person name="Currie J."/>
            <person name="Collura K."/>
            <person name="Luo M."/>
            <person name="Yang T."/>
            <person name="Ammiraju J.S.S."/>
            <person name="Engler F."/>
            <person name="Soderlund C."/>
            <person name="Wing R.A."/>
            <person name="Palmer L.E."/>
            <person name="de la Bastide M."/>
            <person name="Spiegel L."/>
            <person name="Nascimento L."/>
            <person name="Zutavern T."/>
            <person name="O'Shaughnessy A."/>
            <person name="Dike S."/>
            <person name="Dedhia N."/>
            <person name="Preston R."/>
            <person name="Balija V."/>
            <person name="McCombie W.R."/>
            <person name="Chow T."/>
            <person name="Chen H."/>
            <person name="Chung M."/>
            <person name="Chen C."/>
            <person name="Shaw J."/>
            <person name="Wu H."/>
            <person name="Hsiao K."/>
            <person name="Chao Y."/>
            <person name="Chu M."/>
            <person name="Cheng C."/>
            <person name="Hour A."/>
            <person name="Lee P."/>
            <person name="Lin S."/>
            <person name="Lin Y."/>
            <person name="Liou J."/>
            <person name="Liu S."/>
            <person name="Hsing Y."/>
            <person name="Raghuvanshi S."/>
            <person name="Mohanty A."/>
            <person name="Bharti A.K."/>
            <person name="Gaur A."/>
            <person name="Gupta V."/>
            <person name="Kumar D."/>
            <person name="Ravi V."/>
            <person name="Vij S."/>
            <person name="Kapur A."/>
            <person name="Khurana P."/>
            <person name="Khurana P."/>
            <person name="Khurana J.P."/>
            <person name="Tyagi A.K."/>
            <person name="Gaikwad K."/>
            <person name="Singh A."/>
            <person name="Dalal V."/>
            <person name="Srivastava S."/>
            <person name="Dixit A."/>
            <person name="Pal A.K."/>
            <person name="Ghazi I.A."/>
            <person name="Yadav M."/>
            <person name="Pandit A."/>
            <person name="Bhargava A."/>
            <person name="Sureshbabu K."/>
            <person name="Batra K."/>
            <person name="Sharma T.R."/>
            <person name="Mohapatra T."/>
            <person name="Singh N.K."/>
            <person name="Messing J."/>
            <person name="Nelson A.B."/>
            <person name="Fuks G."/>
            <person name="Kavchok S."/>
            <person name="Keizer G."/>
            <person name="Linton E."/>
            <person name="Llaca V."/>
            <person name="Song R."/>
            <person name="Tanyolac B."/>
            <person name="Young S."/>
            <person name="Ho-Il K."/>
            <person name="Hahn J.H."/>
            <person name="Sangsakoo G."/>
            <person name="Vanavichit A."/>
            <person name="de Mattos Luiz.A.T."/>
            <person name="Zimmer P.D."/>
            <person name="Malone G."/>
            <person name="Dellagostin O."/>
            <person name="de Oliveira A.C."/>
            <person name="Bevan M."/>
            <person name="Bancroft I."/>
            <person name="Minx P."/>
            <person name="Cordum H."/>
            <person name="Wilson R."/>
            <person name="Cheng Z."/>
            <person name="Jin W."/>
            <person name="Jiang J."/>
            <person name="Leong S.A."/>
            <person name="Iwama H."/>
            <person name="Gojobori T."/>
            <person name="Itoh T."/>
            <person name="Niimura Y."/>
            <person name="Fujii Y."/>
            <person name="Habara T."/>
            <person name="Sakai H."/>
            <person name="Sato Y."/>
            <person name="Wilson G."/>
            <person name="Kumar K."/>
            <person name="McCouch S."/>
            <person name="Juretic N."/>
            <person name="Hoen D."/>
            <person name="Wright S."/>
            <person name="Bruskiewich R."/>
            <person name="Bureau T."/>
            <person name="Miyao A."/>
            <person name="Hirochika H."/>
            <person name="Nishikawa T."/>
            <person name="Kadowaki K."/>
            <person name="Sugiura M."/>
            <person name="Burr B."/>
            <person name="Sasaki T."/>
        </authorList>
    </citation>
    <scope>NUCLEOTIDE SEQUENCE [LARGE SCALE GENOMIC DNA]</scope>
    <source>
        <strain evidence="2">cv. Nipponbare</strain>
    </source>
</reference>
<evidence type="ECO:0000313" key="1">
    <source>
        <dbReference type="EMBL" id="AAO73289.1"/>
    </source>
</evidence>
<organism evidence="1 2">
    <name type="scientific">Oryza sativa subsp. japonica</name>
    <name type="common">Rice</name>
    <dbReference type="NCBI Taxonomy" id="39947"/>
    <lineage>
        <taxon>Eukaryota</taxon>
        <taxon>Viridiplantae</taxon>
        <taxon>Streptophyta</taxon>
        <taxon>Embryophyta</taxon>
        <taxon>Tracheophyta</taxon>
        <taxon>Spermatophyta</taxon>
        <taxon>Magnoliopsida</taxon>
        <taxon>Liliopsida</taxon>
        <taxon>Poales</taxon>
        <taxon>Poaceae</taxon>
        <taxon>BOP clade</taxon>
        <taxon>Oryzoideae</taxon>
        <taxon>Oryzeae</taxon>
        <taxon>Oryzinae</taxon>
        <taxon>Oryza</taxon>
        <taxon>Oryza sativa</taxon>
    </lineage>
</organism>
<accession>Q84SN4</accession>
<gene>
    <name evidence="1" type="primary">OSJNBb0043P23.21</name>
</gene>
<dbReference type="AlphaFoldDB" id="Q84SN4"/>
<sequence length="124" mass="12755">MHRAISLSLQEPNMNTRFLLLLPFAAAGPSPSLRPRLPSCRAAAPGQIWRRGGADAAAAAPASLPMEGAAADARERRGEVFKTTGMSRGYHAVFAVTGGYRENRLTAGGGGGGGGNRAIKAPGQ</sequence>
<protein>
    <submittedName>
        <fullName evidence="1">Uncharacterized protein</fullName>
    </submittedName>
</protein>
<name>Q84SN4_ORYSJ</name>
<dbReference type="Proteomes" id="UP000000763">
    <property type="component" value="Chromosome 3"/>
</dbReference>
<dbReference type="EMBL" id="AC099324">
    <property type="protein sequence ID" value="AAO73289.1"/>
    <property type="molecule type" value="Genomic_DNA"/>
</dbReference>
<evidence type="ECO:0000313" key="2">
    <source>
        <dbReference type="Proteomes" id="UP000000763"/>
    </source>
</evidence>
<proteinExistence type="predicted"/>